<dbReference type="PANTHER" id="PTHR14379">
    <property type="entry name" value="LIMKAIN B LKAP"/>
    <property type="match status" value="1"/>
</dbReference>
<evidence type="ECO:0008006" key="3">
    <source>
        <dbReference type="Google" id="ProtNLM"/>
    </source>
</evidence>
<protein>
    <recommendedName>
        <fullName evidence="3">NYN domain-containing protein</fullName>
    </recommendedName>
</protein>
<dbReference type="EMBL" id="KB870811">
    <property type="protein sequence ID" value="EOA19195.1"/>
    <property type="molecule type" value="Genomic_DNA"/>
</dbReference>
<keyword evidence="2" id="KW-1185">Reference proteome</keyword>
<dbReference type="PANTHER" id="PTHR14379:SF3">
    <property type="entry name" value="MEIOSIS REGULATOR AND MRNA STABILITY FACTOR 1"/>
    <property type="match status" value="1"/>
</dbReference>
<dbReference type="InterPro" id="IPR024768">
    <property type="entry name" value="Marf1"/>
</dbReference>
<gene>
    <name evidence="1" type="ORF">CARUB_v10007873mg</name>
</gene>
<evidence type="ECO:0000313" key="1">
    <source>
        <dbReference type="EMBL" id="EOA19195.1"/>
    </source>
</evidence>
<dbReference type="GO" id="GO:0005777">
    <property type="term" value="C:peroxisome"/>
    <property type="evidence" value="ECO:0007669"/>
    <property type="project" value="InterPro"/>
</dbReference>
<organism evidence="1 2">
    <name type="scientific">Capsella rubella</name>
    <dbReference type="NCBI Taxonomy" id="81985"/>
    <lineage>
        <taxon>Eukaryota</taxon>
        <taxon>Viridiplantae</taxon>
        <taxon>Streptophyta</taxon>
        <taxon>Embryophyta</taxon>
        <taxon>Tracheophyta</taxon>
        <taxon>Spermatophyta</taxon>
        <taxon>Magnoliopsida</taxon>
        <taxon>eudicotyledons</taxon>
        <taxon>Gunneridae</taxon>
        <taxon>Pentapetalae</taxon>
        <taxon>rosids</taxon>
        <taxon>malvids</taxon>
        <taxon>Brassicales</taxon>
        <taxon>Brassicaceae</taxon>
        <taxon>Camelineae</taxon>
        <taxon>Capsella</taxon>
    </lineage>
</organism>
<sequence length="82" mass="9183">MSKQLRSYGESSTCVFWNVEDYPIPEGLDPHSVEEKIKSEVAAMNFCGDLSVQFYGNKTRFSDDDGLLRKYSDAGIKTGILP</sequence>
<dbReference type="AlphaFoldDB" id="R0H3D1"/>
<evidence type="ECO:0000313" key="2">
    <source>
        <dbReference type="Proteomes" id="UP000029121"/>
    </source>
</evidence>
<proteinExistence type="predicted"/>
<reference evidence="2" key="1">
    <citation type="journal article" date="2013" name="Nat. Genet.">
        <title>The Capsella rubella genome and the genomic consequences of rapid mating system evolution.</title>
        <authorList>
            <person name="Slotte T."/>
            <person name="Hazzouri K.M."/>
            <person name="Agren J.A."/>
            <person name="Koenig D."/>
            <person name="Maumus F."/>
            <person name="Guo Y.L."/>
            <person name="Steige K."/>
            <person name="Platts A.E."/>
            <person name="Escobar J.S."/>
            <person name="Newman L.K."/>
            <person name="Wang W."/>
            <person name="Mandakova T."/>
            <person name="Vello E."/>
            <person name="Smith L.M."/>
            <person name="Henz S.R."/>
            <person name="Steffen J."/>
            <person name="Takuno S."/>
            <person name="Brandvain Y."/>
            <person name="Coop G."/>
            <person name="Andolfatto P."/>
            <person name="Hu T.T."/>
            <person name="Blanchette M."/>
            <person name="Clark R.M."/>
            <person name="Quesneville H."/>
            <person name="Nordborg M."/>
            <person name="Gaut B.S."/>
            <person name="Lysak M.A."/>
            <person name="Jenkins J."/>
            <person name="Grimwood J."/>
            <person name="Chapman J."/>
            <person name="Prochnik S."/>
            <person name="Shu S."/>
            <person name="Rokhsar D."/>
            <person name="Schmutz J."/>
            <person name="Weigel D."/>
            <person name="Wright S.I."/>
        </authorList>
    </citation>
    <scope>NUCLEOTIDE SEQUENCE [LARGE SCALE GENOMIC DNA]</scope>
    <source>
        <strain evidence="2">cv. Monte Gargano</strain>
    </source>
</reference>
<dbReference type="Proteomes" id="UP000029121">
    <property type="component" value="Unassembled WGS sequence"/>
</dbReference>
<name>R0H3D1_9BRAS</name>
<accession>R0H3D1</accession>
<dbReference type="GO" id="GO:0010468">
    <property type="term" value="P:regulation of gene expression"/>
    <property type="evidence" value="ECO:0007669"/>
    <property type="project" value="InterPro"/>
</dbReference>